<keyword evidence="1" id="KW-0175">Coiled coil</keyword>
<reference evidence="4 5" key="1">
    <citation type="submission" date="2023-11" db="EMBL/GenBank/DDBJ databases">
        <title>Peredibacter starrii A3.12.</title>
        <authorList>
            <person name="Mitchell R.J."/>
        </authorList>
    </citation>
    <scope>NUCLEOTIDE SEQUENCE [LARGE SCALE GENOMIC DNA]</scope>
    <source>
        <strain evidence="4 5">A3.12</strain>
    </source>
</reference>
<keyword evidence="2" id="KW-0732">Signal</keyword>
<dbReference type="EMBL" id="CP139487">
    <property type="protein sequence ID" value="WPU66442.1"/>
    <property type="molecule type" value="Genomic_DNA"/>
</dbReference>
<evidence type="ECO:0000256" key="2">
    <source>
        <dbReference type="SAM" id="SignalP"/>
    </source>
</evidence>
<dbReference type="Proteomes" id="UP001324634">
    <property type="component" value="Chromosome"/>
</dbReference>
<feature type="signal peptide" evidence="2">
    <location>
        <begin position="1"/>
        <end position="26"/>
    </location>
</feature>
<protein>
    <submittedName>
        <fullName evidence="4">Fic family protein</fullName>
    </submittedName>
</protein>
<dbReference type="SUPFAM" id="SSF140931">
    <property type="entry name" value="Fic-like"/>
    <property type="match status" value="1"/>
</dbReference>
<evidence type="ECO:0000259" key="3">
    <source>
        <dbReference type="PROSITE" id="PS51459"/>
    </source>
</evidence>
<dbReference type="KEGG" id="psti:SOO65_06755"/>
<proteinExistence type="predicted"/>
<sequence>MKQILSFHLALVLLVTSLSGIAPAFAEAKKAAAPVSTCENGECIPKLVDKLEDLTKVYEDGCLPSEGRRPADLKSYYEENGLSEQCWRYITEINHLEAELQKHQNRLEARLGCESGDCKLPDQEDSLNSQIKELSKSQQQLSCTEPKKQAIKNQCGSDMTCALIAGAMGIGGYVAEMMVPENAKPKNCHLGDDSCTTQLATGFLKAAISFFEGAWDLLKMAGKAAGKQMGKFWDWVSGAEDHSSTAQLALARASEDPGFFDMLTNDFSGTMKKVWTGLVASLKEWLKTDVFCEKWEKVPRFSKCLKPTDSFDCISCKAMVNGLCSVTGTLVAEVIPAFLTGGLLTAAKHGANGAAKIAKLFKVSDKSLQAIKNSRAAKAAVEAGNKVDDILKLTNKAKAAKATVAASLASIKKYLLSPARKVAKSAYGVLAEAMKKGKVFLQDTGTGKIIVFGGKALKATGRAVIYPIDNPLTTLAFKSGARTFDKAFTLGAPRLAVSTAATAAITKGEKGTETLLAKLEEARVKKKDTTKLEEELLKKVEPNRRALLEKVLDDENADFSDIVRNLYPELQYGNLAKKLSADKVLAAEKELFITIEQMPDGARKAALLKRYQAHVVQGEARSKIIKDNAPTYKKIIDNSQLKQDERFKEAMKITKREVVSPEEKAKLQKALEDAHLFGEGKVFEYSWSELREKYRILTDGGFTKDEADLLIRAGLAGRPPVRELVQPGNTLFSGFAEDITKGNYLEQKDQLFKLIKEKNPDSSGNFIQKVLGYKKTPSKEITDNLEALYFIDYQHTVPELETFLDGTKQLSKGQLTTRYEKEAFENFKSARSYLLEQKPAFTTETLKEVHKHMMKGGIENIQSSQIGTFRTAEVYGNVPESYAIDASIRNELQKNPYITWIENGKTAEGKFHGRAYYPNATTISKEGLDLVRAKHPQLVVDIEKAQQPYLKAKAVAEEISKLGALERQTPKGKELQAQLDALNKEYTATQKVRQELSGKLVNAMVDDLMDWFTRERTLIGDINTPEKLDAYVDLVAKFQRDLVSIHPFANGNGRSTREFGLSYALMKEGFPPPRIIDPNADIYRSLDEWKKIVKHGILATDFLVDDMTERLKFGLTVENSTELITPFTRPPVKMDLKGASKNATKMEGVEYIDPRLYREIVKREMKADPTLSAQFESDPVGAWDKLHKKAEAIYAKNNIYYKHPKHGIERVEIGYVDDDFKQLYGKSSYDNKELFDFKMKTWYSDQITWRGLASKHAVKTEPEILQMFKELSGHNASNAVVGKLRGDGSPEAVRKAALEDFEKYNNDVFGDGLIKMAKDHSETGPMYGVSYGYSTSKNREVGKAFAMGAMVVGEYGSHRAPELQALLKSRVLVGARKAHKDVDLTRLKQVREDFSYKYGRQQEVMGIGASDPDSISIIQTINAEGGVDLTYLRNPKQPDQIWVVKGDIDPNDTPKPEQLVKTIKLER</sequence>
<dbReference type="InterPro" id="IPR003812">
    <property type="entry name" value="Fido"/>
</dbReference>
<evidence type="ECO:0000313" key="5">
    <source>
        <dbReference type="Proteomes" id="UP001324634"/>
    </source>
</evidence>
<dbReference type="RefSeq" id="WP_321398656.1">
    <property type="nucleotide sequence ID" value="NZ_CP139487.1"/>
</dbReference>
<organism evidence="4 5">
    <name type="scientific">Peredibacter starrii</name>
    <dbReference type="NCBI Taxonomy" id="28202"/>
    <lineage>
        <taxon>Bacteria</taxon>
        <taxon>Pseudomonadati</taxon>
        <taxon>Bdellovibrionota</taxon>
        <taxon>Bacteriovoracia</taxon>
        <taxon>Bacteriovoracales</taxon>
        <taxon>Bacteriovoracaceae</taxon>
        <taxon>Peredibacter</taxon>
    </lineage>
</organism>
<evidence type="ECO:0000313" key="4">
    <source>
        <dbReference type="EMBL" id="WPU66442.1"/>
    </source>
</evidence>
<dbReference type="PROSITE" id="PS51459">
    <property type="entry name" value="FIDO"/>
    <property type="match status" value="1"/>
</dbReference>
<dbReference type="InterPro" id="IPR036597">
    <property type="entry name" value="Fido-like_dom_sf"/>
</dbReference>
<feature type="chain" id="PRO_5043601342" evidence="2">
    <location>
        <begin position="27"/>
        <end position="1467"/>
    </location>
</feature>
<feature type="domain" description="Fido" evidence="3">
    <location>
        <begin position="974"/>
        <end position="1105"/>
    </location>
</feature>
<keyword evidence="5" id="KW-1185">Reference proteome</keyword>
<evidence type="ECO:0000256" key="1">
    <source>
        <dbReference type="SAM" id="Coils"/>
    </source>
</evidence>
<name>A0AAX4HTA5_9BACT</name>
<accession>A0AAX4HTA5</accession>
<dbReference type="Gene3D" id="1.10.3290.10">
    <property type="entry name" value="Fido-like domain"/>
    <property type="match status" value="1"/>
</dbReference>
<gene>
    <name evidence="4" type="ORF">SOO65_06755</name>
</gene>
<feature type="coiled-coil region" evidence="1">
    <location>
        <begin position="972"/>
        <end position="999"/>
    </location>
</feature>